<keyword evidence="8 11" id="KW-0564">Palmitate</keyword>
<evidence type="ECO:0000256" key="13">
    <source>
        <dbReference type="SAM" id="MobiDB-lite"/>
    </source>
</evidence>
<evidence type="ECO:0000256" key="8">
    <source>
        <dbReference type="ARBA" id="ARBA00023139"/>
    </source>
</evidence>
<dbReference type="PROSITE" id="PS51257">
    <property type="entry name" value="PROKAR_LIPOPROTEIN"/>
    <property type="match status" value="1"/>
</dbReference>
<comment type="catalytic activity">
    <reaction evidence="1 11">
        <text>[protein]-peptidylproline (omega=180) = [protein]-peptidylproline (omega=0)</text>
        <dbReference type="Rhea" id="RHEA:16237"/>
        <dbReference type="Rhea" id="RHEA-COMP:10747"/>
        <dbReference type="Rhea" id="RHEA-COMP:10748"/>
        <dbReference type="ChEBI" id="CHEBI:83833"/>
        <dbReference type="ChEBI" id="CHEBI:83834"/>
        <dbReference type="EC" id="5.2.1.8"/>
    </reaction>
</comment>
<evidence type="ECO:0000313" key="16">
    <source>
        <dbReference type="EMBL" id="SQI61032.1"/>
    </source>
</evidence>
<feature type="signal peptide" evidence="14">
    <location>
        <begin position="1"/>
        <end position="18"/>
    </location>
</feature>
<reference evidence="16 17" key="1">
    <citation type="submission" date="2018-06" db="EMBL/GenBank/DDBJ databases">
        <authorList>
            <consortium name="Pathogen Informatics"/>
            <person name="Doyle S."/>
        </authorList>
    </citation>
    <scope>NUCLEOTIDE SEQUENCE [LARGE SCALE GENOMIC DNA]</scope>
    <source>
        <strain evidence="16 17">NCTC4824</strain>
    </source>
</reference>
<dbReference type="InterPro" id="IPR023059">
    <property type="entry name" value="Foldase_PrsA"/>
</dbReference>
<dbReference type="InterPro" id="IPR027304">
    <property type="entry name" value="Trigger_fact/SurA_dom_sf"/>
</dbReference>
<dbReference type="Gene3D" id="3.10.50.40">
    <property type="match status" value="1"/>
</dbReference>
<dbReference type="EMBL" id="LS483476">
    <property type="protein sequence ID" value="SQI61032.1"/>
    <property type="molecule type" value="Genomic_DNA"/>
</dbReference>
<dbReference type="HAMAP" id="MF_01145">
    <property type="entry name" value="Foldase_PrsA"/>
    <property type="match status" value="1"/>
</dbReference>
<dbReference type="STRING" id="1348624.GCA_001591545_03969"/>
<feature type="coiled-coil region" evidence="12">
    <location>
        <begin position="241"/>
        <end position="279"/>
    </location>
</feature>
<dbReference type="PANTHER" id="PTHR47245">
    <property type="entry name" value="PEPTIDYLPROLYL ISOMERASE"/>
    <property type="match status" value="1"/>
</dbReference>
<dbReference type="EC" id="5.2.1.8" evidence="11"/>
<evidence type="ECO:0000256" key="12">
    <source>
        <dbReference type="SAM" id="Coils"/>
    </source>
</evidence>
<keyword evidence="17" id="KW-1185">Reference proteome</keyword>
<dbReference type="InterPro" id="IPR000297">
    <property type="entry name" value="PPIase_PpiC"/>
</dbReference>
<keyword evidence="7 11" id="KW-0472">Membrane</keyword>
<dbReference type="AlphaFoldDB" id="A0A2X4WQW0"/>
<sequence length="306" mass="34319">MKKWVLSLSLAAGVIGLAGCSGGNGEAVVKTSAGDISKEEFYDALKDKYGEQVLQQLVIEKVLSKEYKVSDKELDEQVEEVKAQVGPQFPMVLAQYGYKDEEEFRESLKLSVLQEKAATKDIKVTEKELKEYYENKQPDIEVSHIVVGPEDEKKIKEAKEKLDKGEDFAKVAKEYSIDATAENGGSLGLISRDQPDLDEDFKEAAFKLKKDEISAPIQTQFGWHIILVTDKKEKEPFDKVKADLEKELKKSKLDADVVQNALKAELEKAKLDVKDKDLKAAFDPILKDSEEPADDTKDDAEKEDKK</sequence>
<evidence type="ECO:0000256" key="6">
    <source>
        <dbReference type="ARBA" id="ARBA00023110"/>
    </source>
</evidence>
<evidence type="ECO:0000256" key="3">
    <source>
        <dbReference type="ARBA" id="ARBA00006071"/>
    </source>
</evidence>
<feature type="region of interest" description="Disordered" evidence="13">
    <location>
        <begin position="284"/>
        <end position="306"/>
    </location>
</feature>
<evidence type="ECO:0000313" key="17">
    <source>
        <dbReference type="Proteomes" id="UP000249134"/>
    </source>
</evidence>
<dbReference type="InterPro" id="IPR050245">
    <property type="entry name" value="PrsA_foldase"/>
</dbReference>
<name>A0A2X4WQW0_LEDLE</name>
<dbReference type="SUPFAM" id="SSF54534">
    <property type="entry name" value="FKBP-like"/>
    <property type="match status" value="1"/>
</dbReference>
<evidence type="ECO:0000256" key="10">
    <source>
        <dbReference type="ARBA" id="ARBA00023288"/>
    </source>
</evidence>
<keyword evidence="6 11" id="KW-0697">Rotamase</keyword>
<comment type="function">
    <text evidence="11">Plays a major role in protein secretion by helping the post-translocational extracellular folding of several secreted proteins.</text>
</comment>
<keyword evidence="5 11" id="KW-0732">Signal</keyword>
<dbReference type="KEGG" id="blen:NCTC4824_03041"/>
<evidence type="ECO:0000256" key="14">
    <source>
        <dbReference type="SAM" id="SignalP"/>
    </source>
</evidence>
<evidence type="ECO:0000256" key="4">
    <source>
        <dbReference type="ARBA" id="ARBA00022475"/>
    </source>
</evidence>
<comment type="subcellular location">
    <subcellularLocation>
        <location evidence="2 11">Cell membrane</location>
        <topology evidence="2 11">Lipid-anchor</topology>
    </subcellularLocation>
</comment>
<keyword evidence="12" id="KW-0175">Coiled coil</keyword>
<dbReference type="InterPro" id="IPR046357">
    <property type="entry name" value="PPIase_dom_sf"/>
</dbReference>
<dbReference type="RefSeq" id="WP_066146451.1">
    <property type="nucleotide sequence ID" value="NZ_CBCSGM010000001.1"/>
</dbReference>
<dbReference type="GO" id="GO:0006457">
    <property type="term" value="P:protein folding"/>
    <property type="evidence" value="ECO:0007669"/>
    <property type="project" value="UniProtKB-UniRule"/>
</dbReference>
<dbReference type="GO" id="GO:0003755">
    <property type="term" value="F:peptidyl-prolyl cis-trans isomerase activity"/>
    <property type="evidence" value="ECO:0007669"/>
    <property type="project" value="UniProtKB-UniRule"/>
</dbReference>
<evidence type="ECO:0000256" key="7">
    <source>
        <dbReference type="ARBA" id="ARBA00023136"/>
    </source>
</evidence>
<evidence type="ECO:0000256" key="2">
    <source>
        <dbReference type="ARBA" id="ARBA00004193"/>
    </source>
</evidence>
<organism evidence="16 17">
    <name type="scientific">Lederbergia lenta</name>
    <name type="common">Bacillus lentus</name>
    <dbReference type="NCBI Taxonomy" id="1467"/>
    <lineage>
        <taxon>Bacteria</taxon>
        <taxon>Bacillati</taxon>
        <taxon>Bacillota</taxon>
        <taxon>Bacilli</taxon>
        <taxon>Bacillales</taxon>
        <taxon>Bacillaceae</taxon>
        <taxon>Lederbergia</taxon>
    </lineage>
</organism>
<evidence type="ECO:0000256" key="5">
    <source>
        <dbReference type="ARBA" id="ARBA00022729"/>
    </source>
</evidence>
<dbReference type="SUPFAM" id="SSF109998">
    <property type="entry name" value="Triger factor/SurA peptide-binding domain-like"/>
    <property type="match status" value="1"/>
</dbReference>
<dbReference type="Proteomes" id="UP000249134">
    <property type="component" value="Chromosome 1"/>
</dbReference>
<dbReference type="Pfam" id="PF00639">
    <property type="entry name" value="Rotamase"/>
    <property type="match status" value="1"/>
</dbReference>
<protein>
    <recommendedName>
        <fullName evidence="11">Foldase protein PrsA</fullName>
        <ecNumber evidence="11">5.2.1.8</ecNumber>
    </recommendedName>
</protein>
<dbReference type="InterPro" id="IPR023058">
    <property type="entry name" value="PPIase_PpiC_CS"/>
</dbReference>
<gene>
    <name evidence="16" type="primary">prsA_2</name>
    <name evidence="11" type="synonym">prsA</name>
    <name evidence="16" type="ORF">NCTC4824_03041</name>
</gene>
<evidence type="ECO:0000256" key="9">
    <source>
        <dbReference type="ARBA" id="ARBA00023235"/>
    </source>
</evidence>
<keyword evidence="10 11" id="KW-0449">Lipoprotein</keyword>
<evidence type="ECO:0000259" key="15">
    <source>
        <dbReference type="PROSITE" id="PS50198"/>
    </source>
</evidence>
<dbReference type="GO" id="GO:0005886">
    <property type="term" value="C:plasma membrane"/>
    <property type="evidence" value="ECO:0007669"/>
    <property type="project" value="UniProtKB-SubCell"/>
</dbReference>
<accession>A0A2X4WQW0</accession>
<dbReference type="PROSITE" id="PS50198">
    <property type="entry name" value="PPIC_PPIASE_2"/>
    <property type="match status" value="1"/>
</dbReference>
<evidence type="ECO:0000256" key="11">
    <source>
        <dbReference type="HAMAP-Rule" id="MF_01145"/>
    </source>
</evidence>
<comment type="similarity">
    <text evidence="3 11">Belongs to the PrsA family.</text>
</comment>
<dbReference type="PROSITE" id="PS01096">
    <property type="entry name" value="PPIC_PPIASE_1"/>
    <property type="match status" value="1"/>
</dbReference>
<dbReference type="PANTHER" id="PTHR47245:SF1">
    <property type="entry name" value="FOLDASE PROTEIN PRSA"/>
    <property type="match status" value="1"/>
</dbReference>
<feature type="chain" id="PRO_5039190292" description="Foldase protein PrsA" evidence="14">
    <location>
        <begin position="19"/>
        <end position="306"/>
    </location>
</feature>
<keyword evidence="4 11" id="KW-1003">Cell membrane</keyword>
<proteinExistence type="inferred from homology"/>
<keyword evidence="9 11" id="KW-0413">Isomerase</keyword>
<evidence type="ECO:0000256" key="1">
    <source>
        <dbReference type="ARBA" id="ARBA00000971"/>
    </source>
</evidence>
<feature type="domain" description="PpiC" evidence="15">
    <location>
        <begin position="137"/>
        <end position="230"/>
    </location>
</feature>